<proteinExistence type="predicted"/>
<protein>
    <submittedName>
        <fullName evidence="1">Uncharacterized protein</fullName>
    </submittedName>
</protein>
<dbReference type="EMBL" id="MFST01000015">
    <property type="protein sequence ID" value="OGI45169.1"/>
    <property type="molecule type" value="Genomic_DNA"/>
</dbReference>
<name>A0A1F6TJA4_9PROT</name>
<organism evidence="1 2">
    <name type="scientific">Candidatus Muproteobacteria bacterium RBG_16_65_31</name>
    <dbReference type="NCBI Taxonomy" id="1817759"/>
    <lineage>
        <taxon>Bacteria</taxon>
        <taxon>Pseudomonadati</taxon>
        <taxon>Pseudomonadota</taxon>
        <taxon>Candidatus Muproteobacteria</taxon>
    </lineage>
</organism>
<sequence length="137" mass="15166">MTFMELWTRLEDRLGYHQAPVNPRATGLRDLFECSPLHPELMTRLARDIYARNSCRGLTDAVRRTETLDALGPIRREFLRAAGADVDVHRLLEDLCVIVSDAFAVGARNDAAPASGGAAVIPLDSARRRGRRLKGPT</sequence>
<reference evidence="1 2" key="1">
    <citation type="journal article" date="2016" name="Nat. Commun.">
        <title>Thousands of microbial genomes shed light on interconnected biogeochemical processes in an aquifer system.</title>
        <authorList>
            <person name="Anantharaman K."/>
            <person name="Brown C.T."/>
            <person name="Hug L.A."/>
            <person name="Sharon I."/>
            <person name="Castelle C.J."/>
            <person name="Probst A.J."/>
            <person name="Thomas B.C."/>
            <person name="Singh A."/>
            <person name="Wilkins M.J."/>
            <person name="Karaoz U."/>
            <person name="Brodie E.L."/>
            <person name="Williams K.H."/>
            <person name="Hubbard S.S."/>
            <person name="Banfield J.F."/>
        </authorList>
    </citation>
    <scope>NUCLEOTIDE SEQUENCE [LARGE SCALE GENOMIC DNA]</scope>
</reference>
<dbReference type="Proteomes" id="UP000179344">
    <property type="component" value="Unassembled WGS sequence"/>
</dbReference>
<gene>
    <name evidence="1" type="ORF">A2V92_02990</name>
</gene>
<dbReference type="AlphaFoldDB" id="A0A1F6TJA4"/>
<evidence type="ECO:0000313" key="1">
    <source>
        <dbReference type="EMBL" id="OGI45169.1"/>
    </source>
</evidence>
<comment type="caution">
    <text evidence="1">The sequence shown here is derived from an EMBL/GenBank/DDBJ whole genome shotgun (WGS) entry which is preliminary data.</text>
</comment>
<evidence type="ECO:0000313" key="2">
    <source>
        <dbReference type="Proteomes" id="UP000179344"/>
    </source>
</evidence>
<accession>A0A1F6TJA4</accession>